<dbReference type="Gene3D" id="3.80.10.10">
    <property type="entry name" value="Ribonuclease Inhibitor"/>
    <property type="match status" value="1"/>
</dbReference>
<dbReference type="SMART" id="SM00054">
    <property type="entry name" value="EFh"/>
    <property type="match status" value="2"/>
</dbReference>
<feature type="compositionally biased region" description="Low complexity" evidence="2">
    <location>
        <begin position="131"/>
        <end position="187"/>
    </location>
</feature>
<feature type="domain" description="EF-hand" evidence="3">
    <location>
        <begin position="908"/>
        <end position="943"/>
    </location>
</feature>
<dbReference type="EMBL" id="BRYB01004758">
    <property type="protein sequence ID" value="GMI36277.1"/>
    <property type="molecule type" value="Genomic_DNA"/>
</dbReference>
<feature type="region of interest" description="Disordered" evidence="2">
    <location>
        <begin position="1"/>
        <end position="96"/>
    </location>
</feature>
<evidence type="ECO:0000256" key="2">
    <source>
        <dbReference type="SAM" id="MobiDB-lite"/>
    </source>
</evidence>
<name>A0ABQ6MYP6_9STRA</name>
<evidence type="ECO:0000256" key="1">
    <source>
        <dbReference type="ARBA" id="ARBA00022837"/>
    </source>
</evidence>
<feature type="region of interest" description="Disordered" evidence="2">
    <location>
        <begin position="116"/>
        <end position="209"/>
    </location>
</feature>
<dbReference type="CDD" id="cd00051">
    <property type="entry name" value="EFh"/>
    <property type="match status" value="1"/>
</dbReference>
<dbReference type="PANTHER" id="PTHR24114:SF2">
    <property type="entry name" value="F-BOX DOMAIN-CONTAINING PROTEIN-RELATED"/>
    <property type="match status" value="1"/>
</dbReference>
<reference evidence="4 5" key="1">
    <citation type="journal article" date="2023" name="Commun. Biol.">
        <title>Genome analysis of Parmales, the sister group of diatoms, reveals the evolutionary specialization of diatoms from phago-mixotrophs to photoautotrophs.</title>
        <authorList>
            <person name="Ban H."/>
            <person name="Sato S."/>
            <person name="Yoshikawa S."/>
            <person name="Yamada K."/>
            <person name="Nakamura Y."/>
            <person name="Ichinomiya M."/>
            <person name="Sato N."/>
            <person name="Blanc-Mathieu R."/>
            <person name="Endo H."/>
            <person name="Kuwata A."/>
            <person name="Ogata H."/>
        </authorList>
    </citation>
    <scope>NUCLEOTIDE SEQUENCE [LARGE SCALE GENOMIC DNA]</scope>
</reference>
<dbReference type="Proteomes" id="UP001165060">
    <property type="component" value="Unassembled WGS sequence"/>
</dbReference>
<sequence>SPSSPHPKFSDPYNHPSHRPNYKAFNKLDASSSIQYDPSLTSNNAPGNPLLSFSQPSGGHPPLPSREASMIARQERATHLNDLASPPLRKSKAPQTSLASLLKSLNAANLTSLSDAELNGSLNGSPPPHLGSPHLGSPHLGSLSGGPSSLLPPRTAGSSRPQSRPQSRLHTSVTSAPSTSSVPSSPTNHFRSPGRPRRQSIDLAATSDNQPLMSLYNRYKKQVVRRTPAELARLRPAKPAASLSDRSPDLPPVPDALLLDAAEPEDRGADFQRVVDTYYDSDLDDPYSYHVSRRKEMDLPTTRTAPGAAPGAEPEEEEEGEGQRRFRRASTKVIEARHLRHISPAAVTNLSLTPYARKHYVDPKTAPSHFKDSYAAVHAYSTLLPSGPDPETQHFEFDESDPSDVVKSYLASVLSLSRAPLPLILKQSSVVSLNLSGLGVGDDYGVSISLCLPHLHHLTSLLLSDNRLTDASLKPLLTKMRGMKRLQKLDLSHNDLDSDGAAALRHLLIVKGCMLEELNLDHTDVDDSECGLLATALCTNSSLLSLSMSNNLLGKSELLNACMPELTTGPEALADMLGVNKSITHLDLSWNSIRGDSAVAFAGALPDTAALKTLNLSNNSFSCAGSQEIGRSLFKNKSITELDLSYNQVSIKGAMVIASALKKNPSLSRIILDGNVVGRLGSECLVSALRENASPDAHTTLSLVECDCTKEDRSVFDPQYPTKPVMDEPKDPKRNPPYVLDLAKPYGYMVASQLLWAANSKDGCKFLSMEYQPPPVAIKKGKKVVMKAKKPVKVKLERSKQEVTDYDKMAPWKRLAASINENHADGFDPIILETAMSSCGLNPSPEIVDFIIENIHFKMDNTKNLQMDEDSCWEVVLRAVFAFVDNDNSGELDADEMMQCLFEIGVRPSRESVVQIISEFDLDDTGHIEVSEFVTYMLATYASEAPKDKPDLVDSKTGAMWEIPVDGILTCEFEGVPSPPTADEIGTEEGVDNLIENIGEALDEEEKRKLFQVATRDSNIFLTAEHAQKLVYKCDHGFSKFEAVAMLLPQMCSSVEAVRLVESNLDWEEKLRLRIMLGQGWKPVMGMLSGHYDLDMSEGKDRLAAKKLSEQSTLEMRFSKFNSGRQDSSQTGNWENYRNGTVDGAKKVITSNFFNRPSSVGKVRFDYVCTTRPRKGAQFMGEERFEKLLKLVRLDETASINAFDETPAFFGEYLSKGAINEHWLGWQMTTFKQFEIDRAWGERRRLDEIAKAKEMKLLKAAGKKGKKGKKDKLDKLAMKLEAEKKEQDELEPVPEGAFFLVFGEKTQDERRQLYYHSDFTHGPSPRYRGFYCALLSVETAITSKVLSAKQAWRIIGAFPADEDGIRVEAAATLFSKCVDVENFVVEVIDKLSTEEQREAVWRIGNSNLFSPLNPDRHYWIDMTQYDDREILVKLVRLSVIEDGINIRKCTNRRNWCSDPVPGLGIQEDWEADPNCIPGEGMVDFRYVTGGARVEGEEEEESEAGTQAGSDVLEDILSMASHSTVMEDVEAQHPEMSSRATVRGKAFLEKGGEGLTSNANAEFRTLLYRECFCGTKAVY</sequence>
<dbReference type="PROSITE" id="PS00018">
    <property type="entry name" value="EF_HAND_1"/>
    <property type="match status" value="2"/>
</dbReference>
<dbReference type="Pfam" id="PF13516">
    <property type="entry name" value="LRR_6"/>
    <property type="match status" value="4"/>
</dbReference>
<feature type="domain" description="EF-hand" evidence="3">
    <location>
        <begin position="872"/>
        <end position="907"/>
    </location>
</feature>
<dbReference type="PANTHER" id="PTHR24114">
    <property type="entry name" value="LEUCINE RICH REPEAT FAMILY PROTEIN"/>
    <property type="match status" value="1"/>
</dbReference>
<keyword evidence="5" id="KW-1185">Reference proteome</keyword>
<organism evidence="4 5">
    <name type="scientific">Tetraparma gracilis</name>
    <dbReference type="NCBI Taxonomy" id="2962635"/>
    <lineage>
        <taxon>Eukaryota</taxon>
        <taxon>Sar</taxon>
        <taxon>Stramenopiles</taxon>
        <taxon>Ochrophyta</taxon>
        <taxon>Bolidophyceae</taxon>
        <taxon>Parmales</taxon>
        <taxon>Triparmaceae</taxon>
        <taxon>Tetraparma</taxon>
    </lineage>
</organism>
<dbReference type="SUPFAM" id="SSF52047">
    <property type="entry name" value="RNI-like"/>
    <property type="match status" value="1"/>
</dbReference>
<dbReference type="InterPro" id="IPR011992">
    <property type="entry name" value="EF-hand-dom_pair"/>
</dbReference>
<dbReference type="SUPFAM" id="SSF47473">
    <property type="entry name" value="EF-hand"/>
    <property type="match status" value="1"/>
</dbReference>
<proteinExistence type="predicted"/>
<dbReference type="InterPro" id="IPR002048">
    <property type="entry name" value="EF_hand_dom"/>
</dbReference>
<feature type="compositionally biased region" description="Polar residues" evidence="2">
    <location>
        <begin position="29"/>
        <end position="57"/>
    </location>
</feature>
<protein>
    <recommendedName>
        <fullName evidence="3">EF-hand domain-containing protein</fullName>
    </recommendedName>
</protein>
<dbReference type="Pfam" id="PF13499">
    <property type="entry name" value="EF-hand_7"/>
    <property type="match status" value="1"/>
</dbReference>
<gene>
    <name evidence="4" type="ORF">TeGR_g6515</name>
</gene>
<feature type="non-terminal residue" evidence="4">
    <location>
        <position position="1"/>
    </location>
</feature>
<dbReference type="SMART" id="SM00368">
    <property type="entry name" value="LRR_RI"/>
    <property type="match status" value="7"/>
</dbReference>
<comment type="caution">
    <text evidence="4">The sequence shown here is derived from an EMBL/GenBank/DDBJ whole genome shotgun (WGS) entry which is preliminary data.</text>
</comment>
<dbReference type="InterPro" id="IPR018247">
    <property type="entry name" value="EF_Hand_1_Ca_BS"/>
</dbReference>
<evidence type="ECO:0000313" key="4">
    <source>
        <dbReference type="EMBL" id="GMI36277.1"/>
    </source>
</evidence>
<evidence type="ECO:0000259" key="3">
    <source>
        <dbReference type="PROSITE" id="PS50222"/>
    </source>
</evidence>
<dbReference type="InterPro" id="IPR032675">
    <property type="entry name" value="LRR_dom_sf"/>
</dbReference>
<dbReference type="Gene3D" id="1.10.238.10">
    <property type="entry name" value="EF-hand"/>
    <property type="match status" value="1"/>
</dbReference>
<feature type="region of interest" description="Disordered" evidence="2">
    <location>
        <begin position="221"/>
        <end position="254"/>
    </location>
</feature>
<feature type="region of interest" description="Disordered" evidence="2">
    <location>
        <begin position="292"/>
        <end position="326"/>
    </location>
</feature>
<accession>A0ABQ6MYP6</accession>
<evidence type="ECO:0000313" key="5">
    <source>
        <dbReference type="Proteomes" id="UP001165060"/>
    </source>
</evidence>
<dbReference type="PROSITE" id="PS50222">
    <property type="entry name" value="EF_HAND_2"/>
    <property type="match status" value="2"/>
</dbReference>
<dbReference type="InterPro" id="IPR001611">
    <property type="entry name" value="Leu-rich_rpt"/>
</dbReference>
<keyword evidence="1" id="KW-0106">Calcium</keyword>
<dbReference type="InterPro" id="IPR052394">
    <property type="entry name" value="LRR-containing"/>
</dbReference>